<evidence type="ECO:0000256" key="4">
    <source>
        <dbReference type="ARBA" id="ARBA00022729"/>
    </source>
</evidence>
<dbReference type="STRING" id="1888891.DSOL_0392"/>
<comment type="similarity">
    <text evidence="5">Belongs to the bacterial solute-binding protein 9 family.</text>
</comment>
<dbReference type="AlphaFoldDB" id="A0A1Q8R258"/>
<dbReference type="GO" id="GO:0007155">
    <property type="term" value="P:cell adhesion"/>
    <property type="evidence" value="ECO:0007669"/>
    <property type="project" value="InterPro"/>
</dbReference>
<keyword evidence="8" id="KW-1185">Reference proteome</keyword>
<keyword evidence="2 5" id="KW-0813">Transport</keyword>
<protein>
    <submittedName>
        <fullName evidence="7">Zinc ABC transporter, periplasmic-binding protein ZnuA</fullName>
    </submittedName>
</protein>
<dbReference type="InterPro" id="IPR006128">
    <property type="entry name" value="Lipoprotein_PsaA-like"/>
</dbReference>
<dbReference type="PRINTS" id="PR00691">
    <property type="entry name" value="ADHESINB"/>
</dbReference>
<dbReference type="Proteomes" id="UP000186102">
    <property type="component" value="Unassembled WGS sequence"/>
</dbReference>
<evidence type="ECO:0000256" key="6">
    <source>
        <dbReference type="SAM" id="SignalP"/>
    </source>
</evidence>
<dbReference type="EMBL" id="MLBF01000002">
    <property type="protein sequence ID" value="OLN33682.1"/>
    <property type="molecule type" value="Genomic_DNA"/>
</dbReference>
<evidence type="ECO:0000313" key="8">
    <source>
        <dbReference type="Proteomes" id="UP000186102"/>
    </source>
</evidence>
<dbReference type="Gene3D" id="3.40.50.1980">
    <property type="entry name" value="Nitrogenase molybdenum iron protein domain"/>
    <property type="match status" value="2"/>
</dbReference>
<dbReference type="RefSeq" id="WP_075363207.1">
    <property type="nucleotide sequence ID" value="NZ_MLBF01000002.1"/>
</dbReference>
<dbReference type="GO" id="GO:0030313">
    <property type="term" value="C:cell envelope"/>
    <property type="evidence" value="ECO:0007669"/>
    <property type="project" value="UniProtKB-SubCell"/>
</dbReference>
<comment type="subcellular location">
    <subcellularLocation>
        <location evidence="1">Cell envelope</location>
    </subcellularLocation>
</comment>
<evidence type="ECO:0000256" key="1">
    <source>
        <dbReference type="ARBA" id="ARBA00004196"/>
    </source>
</evidence>
<keyword evidence="3" id="KW-0479">Metal-binding</keyword>
<feature type="chain" id="PRO_5013203456" evidence="6">
    <location>
        <begin position="28"/>
        <end position="301"/>
    </location>
</feature>
<name>A0A1Q8R258_9FIRM</name>
<evidence type="ECO:0000256" key="3">
    <source>
        <dbReference type="ARBA" id="ARBA00022723"/>
    </source>
</evidence>
<dbReference type="PANTHER" id="PTHR42953:SF1">
    <property type="entry name" value="METAL-BINDING PROTEIN HI_0362-RELATED"/>
    <property type="match status" value="1"/>
</dbReference>
<dbReference type="GO" id="GO:0030001">
    <property type="term" value="P:metal ion transport"/>
    <property type="evidence" value="ECO:0007669"/>
    <property type="project" value="InterPro"/>
</dbReference>
<dbReference type="InterPro" id="IPR006129">
    <property type="entry name" value="AdhesinB"/>
</dbReference>
<dbReference type="InterPro" id="IPR050492">
    <property type="entry name" value="Bact_metal-bind_prot9"/>
</dbReference>
<evidence type="ECO:0000256" key="5">
    <source>
        <dbReference type="RuleBase" id="RU003512"/>
    </source>
</evidence>
<dbReference type="InterPro" id="IPR006127">
    <property type="entry name" value="ZnuA-like"/>
</dbReference>
<dbReference type="PANTHER" id="PTHR42953">
    <property type="entry name" value="HIGH-AFFINITY ZINC UPTAKE SYSTEM PROTEIN ZNUA-RELATED"/>
    <property type="match status" value="1"/>
</dbReference>
<evidence type="ECO:0000313" key="7">
    <source>
        <dbReference type="EMBL" id="OLN33682.1"/>
    </source>
</evidence>
<dbReference type="PRINTS" id="PR00690">
    <property type="entry name" value="ADHESNFAMILY"/>
</dbReference>
<comment type="caution">
    <text evidence="7">The sequence shown here is derived from an EMBL/GenBank/DDBJ whole genome shotgun (WGS) entry which is preliminary data.</text>
</comment>
<proteinExistence type="inferred from homology"/>
<keyword evidence="4 6" id="KW-0732">Signal</keyword>
<reference evidence="7 8" key="1">
    <citation type="submission" date="2016-09" db="EMBL/GenBank/DDBJ databases">
        <title>Complete genome of Desulfosporosinus sp. OL.</title>
        <authorList>
            <person name="Mardanov A."/>
            <person name="Beletsky A."/>
            <person name="Panova A."/>
            <person name="Karnachuk O."/>
            <person name="Ravin N."/>
        </authorList>
    </citation>
    <scope>NUCLEOTIDE SEQUENCE [LARGE SCALE GENOMIC DNA]</scope>
    <source>
        <strain evidence="7 8">OL</strain>
    </source>
</reference>
<feature type="signal peptide" evidence="6">
    <location>
        <begin position="1"/>
        <end position="27"/>
    </location>
</feature>
<evidence type="ECO:0000256" key="2">
    <source>
        <dbReference type="ARBA" id="ARBA00022448"/>
    </source>
</evidence>
<sequence length="301" mass="33185">MTPKRFRLVNLLLLISLLLLNGCNSPAPTTSVQQMVVATSISPLADLIRQVGGNKVKVINLVPAGSDPHEYEPKPTDVREVASSSLFFANGVGEELYLDKVIANAANPKLRTVILSDGLPILGKEQGSLGNPHLWLDVQNAKNYVEKIRDALSQTYPDQKSYFSQNATSYLAELTQLDQWIQTQISTLPPADRKMVVLHDAWVYYAKRYGLTFVQPLLHTGEAEPSAKDYADLINLVRQQKVRAVFSEAGFNPKLAQQLATETGVKYIDSLHDDTLGDTPDNNSYVAMMKSNTNSIVSALK</sequence>
<dbReference type="GO" id="GO:0046872">
    <property type="term" value="F:metal ion binding"/>
    <property type="evidence" value="ECO:0007669"/>
    <property type="project" value="UniProtKB-KW"/>
</dbReference>
<gene>
    <name evidence="7" type="ORF">DSOL_0392</name>
</gene>
<dbReference type="SUPFAM" id="SSF53807">
    <property type="entry name" value="Helical backbone' metal receptor"/>
    <property type="match status" value="1"/>
</dbReference>
<organism evidence="7 8">
    <name type="scientific">Desulfosporosinus metallidurans</name>
    <dbReference type="NCBI Taxonomy" id="1888891"/>
    <lineage>
        <taxon>Bacteria</taxon>
        <taxon>Bacillati</taxon>
        <taxon>Bacillota</taxon>
        <taxon>Clostridia</taxon>
        <taxon>Eubacteriales</taxon>
        <taxon>Desulfitobacteriaceae</taxon>
        <taxon>Desulfosporosinus</taxon>
    </lineage>
</organism>
<dbReference type="OrthoDB" id="9810636at2"/>
<accession>A0A1Q8R258</accession>
<dbReference type="Pfam" id="PF01297">
    <property type="entry name" value="ZnuA"/>
    <property type="match status" value="1"/>
</dbReference>